<reference evidence="2 3" key="1">
    <citation type="submission" date="2021-06" db="EMBL/GenBank/DDBJ databases">
        <title>Complete genome of Haloferula helveola possessing various polysaccharide degrading enzymes.</title>
        <authorList>
            <person name="Takami H."/>
            <person name="Huang C."/>
            <person name="Hamasaki K."/>
        </authorList>
    </citation>
    <scope>NUCLEOTIDE SEQUENCE [LARGE SCALE GENOMIC DNA]</scope>
    <source>
        <strain evidence="2 3">CN-1</strain>
    </source>
</reference>
<feature type="transmembrane region" description="Helical" evidence="1">
    <location>
        <begin position="6"/>
        <end position="29"/>
    </location>
</feature>
<keyword evidence="3" id="KW-1185">Reference proteome</keyword>
<evidence type="ECO:0000256" key="1">
    <source>
        <dbReference type="SAM" id="Phobius"/>
    </source>
</evidence>
<keyword evidence="1" id="KW-0812">Transmembrane</keyword>
<dbReference type="RefSeq" id="WP_338684501.1">
    <property type="nucleotide sequence ID" value="NZ_AP024702.1"/>
</dbReference>
<evidence type="ECO:0000313" key="2">
    <source>
        <dbReference type="EMBL" id="BCX48350.1"/>
    </source>
</evidence>
<dbReference type="Proteomes" id="UP001374893">
    <property type="component" value="Chromosome"/>
</dbReference>
<organism evidence="2 3">
    <name type="scientific">Haloferula helveola</name>
    <dbReference type="NCBI Taxonomy" id="490095"/>
    <lineage>
        <taxon>Bacteria</taxon>
        <taxon>Pseudomonadati</taxon>
        <taxon>Verrucomicrobiota</taxon>
        <taxon>Verrucomicrobiia</taxon>
        <taxon>Verrucomicrobiales</taxon>
        <taxon>Verrucomicrobiaceae</taxon>
        <taxon>Haloferula</taxon>
    </lineage>
</organism>
<proteinExistence type="predicted"/>
<protein>
    <submittedName>
        <fullName evidence="2">Uncharacterized protein</fullName>
    </submittedName>
</protein>
<sequence>MFIDLILLLLTVAVLLLPLIGLVCSRWIWIRVICTLALLGEAFVGGYGLAHFFGMGNWSGGRELHPVAYGIVAAFFATCALLPAILRPGQEKRSAGHEEF</sequence>
<accession>A0ABM7RE48</accession>
<keyword evidence="1" id="KW-1133">Transmembrane helix</keyword>
<feature type="transmembrane region" description="Helical" evidence="1">
    <location>
        <begin position="36"/>
        <end position="55"/>
    </location>
</feature>
<evidence type="ECO:0000313" key="3">
    <source>
        <dbReference type="Proteomes" id="UP001374893"/>
    </source>
</evidence>
<gene>
    <name evidence="2" type="ORF">HAHE_22580</name>
</gene>
<name>A0ABM7RE48_9BACT</name>
<feature type="transmembrane region" description="Helical" evidence="1">
    <location>
        <begin position="67"/>
        <end position="86"/>
    </location>
</feature>
<dbReference type="EMBL" id="AP024702">
    <property type="protein sequence ID" value="BCX48350.1"/>
    <property type="molecule type" value="Genomic_DNA"/>
</dbReference>
<keyword evidence="1" id="KW-0472">Membrane</keyword>